<name>A0A087A9X8_9BIFI</name>
<proteinExistence type="predicted"/>
<comment type="caution">
    <text evidence="2">The sequence shown here is derived from an EMBL/GenBank/DDBJ whole genome shotgun (WGS) entry which is preliminary data.</text>
</comment>
<dbReference type="InterPro" id="IPR025699">
    <property type="entry name" value="ABC2_memb-like"/>
</dbReference>
<keyword evidence="1" id="KW-1133">Transmembrane helix</keyword>
<keyword evidence="1" id="KW-0812">Transmembrane</keyword>
<dbReference type="Proteomes" id="UP000029072">
    <property type="component" value="Unassembled WGS sequence"/>
</dbReference>
<evidence type="ECO:0000313" key="2">
    <source>
        <dbReference type="EMBL" id="KFI55578.1"/>
    </source>
</evidence>
<evidence type="ECO:0008006" key="4">
    <source>
        <dbReference type="Google" id="ProtNLM"/>
    </source>
</evidence>
<sequence length="237" mass="25647">MNPTMRSVLRAYRMDWHKVSSQGWMWVPAAVLAVPVLVTVGAAAHMESLTGGVFGAAIYIYVLILMYPFMYEQQGHGGWLNGLMPVARRHQVMGRYLLLLTSAGLLLVSCLLTWAGLAVVGAAGAGYFGGICVCLIWVYLIMVSLLCPLMYRFSIQKVGIWFMVVVLVLCFAVVGGLAAVAALVPKAVLDRALDGVVALADNMMLIPILYVIGIATAVLALAVSFRVSCRFYLAKEL</sequence>
<reference evidence="2 3" key="1">
    <citation type="submission" date="2014-03" db="EMBL/GenBank/DDBJ databases">
        <title>Genomics of Bifidobacteria.</title>
        <authorList>
            <person name="Ventura M."/>
            <person name="Milani C."/>
            <person name="Lugli G.A."/>
        </authorList>
    </citation>
    <scope>NUCLEOTIDE SEQUENCE [LARGE SCALE GENOMIC DNA]</scope>
    <source>
        <strain evidence="2 3">DSM 23973</strain>
    </source>
</reference>
<feature type="transmembrane region" description="Helical" evidence="1">
    <location>
        <begin position="127"/>
        <end position="151"/>
    </location>
</feature>
<dbReference type="RefSeq" id="WP_043165440.1">
    <property type="nucleotide sequence ID" value="NZ_JDUV01000006.1"/>
</dbReference>
<dbReference type="AlphaFoldDB" id="A0A087A9X8"/>
<dbReference type="OrthoDB" id="3231410at2"/>
<dbReference type="STRING" id="1437609.BCAL_0835"/>
<gene>
    <name evidence="2" type="ORF">BCAL_0835</name>
</gene>
<dbReference type="Pfam" id="PF13346">
    <property type="entry name" value="ABC2_membrane_5"/>
    <property type="match status" value="1"/>
</dbReference>
<feature type="transmembrane region" description="Helical" evidence="1">
    <location>
        <begin position="204"/>
        <end position="225"/>
    </location>
</feature>
<feature type="transmembrane region" description="Helical" evidence="1">
    <location>
        <begin position="53"/>
        <end position="71"/>
    </location>
</feature>
<dbReference type="EMBL" id="JGYS01000005">
    <property type="protein sequence ID" value="KFI55578.1"/>
    <property type="molecule type" value="Genomic_DNA"/>
</dbReference>
<organism evidence="2 3">
    <name type="scientific">Bifidobacterium callitrichos DSM 23973</name>
    <dbReference type="NCBI Taxonomy" id="1437609"/>
    <lineage>
        <taxon>Bacteria</taxon>
        <taxon>Bacillati</taxon>
        <taxon>Actinomycetota</taxon>
        <taxon>Actinomycetes</taxon>
        <taxon>Bifidobacteriales</taxon>
        <taxon>Bifidobacteriaceae</taxon>
        <taxon>Bifidobacterium</taxon>
    </lineage>
</organism>
<evidence type="ECO:0000256" key="1">
    <source>
        <dbReference type="SAM" id="Phobius"/>
    </source>
</evidence>
<keyword evidence="1" id="KW-0472">Membrane</keyword>
<feature type="transmembrane region" description="Helical" evidence="1">
    <location>
        <begin position="158"/>
        <end position="184"/>
    </location>
</feature>
<evidence type="ECO:0000313" key="3">
    <source>
        <dbReference type="Proteomes" id="UP000029072"/>
    </source>
</evidence>
<protein>
    <recommendedName>
        <fullName evidence="4">ABC-2 transporter permease</fullName>
    </recommendedName>
</protein>
<feature type="transmembrane region" description="Helical" evidence="1">
    <location>
        <begin position="92"/>
        <end position="115"/>
    </location>
</feature>
<accession>A0A087A9X8</accession>